<evidence type="ECO:0000313" key="2">
    <source>
        <dbReference type="EMBL" id="PSN63313.1"/>
    </source>
</evidence>
<dbReference type="Proteomes" id="UP000240883">
    <property type="component" value="Unassembled WGS sequence"/>
</dbReference>
<dbReference type="EMBL" id="KZ678140">
    <property type="protein sequence ID" value="PSN63313.1"/>
    <property type="molecule type" value="Genomic_DNA"/>
</dbReference>
<dbReference type="PANTHER" id="PTHR24148:SF64">
    <property type="entry name" value="HETEROKARYON INCOMPATIBILITY DOMAIN-CONTAINING PROTEIN"/>
    <property type="match status" value="1"/>
</dbReference>
<dbReference type="OrthoDB" id="3557394at2759"/>
<feature type="domain" description="Heterokaryon incompatibility" evidence="1">
    <location>
        <begin position="54"/>
        <end position="143"/>
    </location>
</feature>
<dbReference type="Pfam" id="PF06985">
    <property type="entry name" value="HET"/>
    <property type="match status" value="1"/>
</dbReference>
<evidence type="ECO:0000259" key="1">
    <source>
        <dbReference type="Pfam" id="PF06985"/>
    </source>
</evidence>
<gene>
    <name evidence="2" type="ORF">BS50DRAFT_577065</name>
</gene>
<reference evidence="2 3" key="1">
    <citation type="journal article" date="2018" name="Front. Microbiol.">
        <title>Genome-Wide Analysis of Corynespora cassiicola Leaf Fall Disease Putative Effectors.</title>
        <authorList>
            <person name="Lopez D."/>
            <person name="Ribeiro S."/>
            <person name="Label P."/>
            <person name="Fumanal B."/>
            <person name="Venisse J.S."/>
            <person name="Kohler A."/>
            <person name="de Oliveira R.R."/>
            <person name="Labutti K."/>
            <person name="Lipzen A."/>
            <person name="Lail K."/>
            <person name="Bauer D."/>
            <person name="Ohm R.A."/>
            <person name="Barry K.W."/>
            <person name="Spatafora J."/>
            <person name="Grigoriev I.V."/>
            <person name="Martin F.M."/>
            <person name="Pujade-Renaud V."/>
        </authorList>
    </citation>
    <scope>NUCLEOTIDE SEQUENCE [LARGE SCALE GENOMIC DNA]</scope>
    <source>
        <strain evidence="2 3">Philippines</strain>
    </source>
</reference>
<evidence type="ECO:0000313" key="3">
    <source>
        <dbReference type="Proteomes" id="UP000240883"/>
    </source>
</evidence>
<dbReference type="PANTHER" id="PTHR24148">
    <property type="entry name" value="ANKYRIN REPEAT DOMAIN-CONTAINING PROTEIN 39 HOMOLOG-RELATED"/>
    <property type="match status" value="1"/>
</dbReference>
<protein>
    <submittedName>
        <fullName evidence="2">HET-domain-containing protein</fullName>
    </submittedName>
</protein>
<name>A0A2T2ND08_CORCC</name>
<organism evidence="2 3">
    <name type="scientific">Corynespora cassiicola Philippines</name>
    <dbReference type="NCBI Taxonomy" id="1448308"/>
    <lineage>
        <taxon>Eukaryota</taxon>
        <taxon>Fungi</taxon>
        <taxon>Dikarya</taxon>
        <taxon>Ascomycota</taxon>
        <taxon>Pezizomycotina</taxon>
        <taxon>Dothideomycetes</taxon>
        <taxon>Pleosporomycetidae</taxon>
        <taxon>Pleosporales</taxon>
        <taxon>Corynesporascaceae</taxon>
        <taxon>Corynespora</taxon>
    </lineage>
</organism>
<dbReference type="AlphaFoldDB" id="A0A2T2ND08"/>
<dbReference type="InterPro" id="IPR010730">
    <property type="entry name" value="HET"/>
</dbReference>
<proteinExistence type="predicted"/>
<sequence>MQDPNFLSAAGHSSYPGQPLADDSIRLIRLRPGPWPSPIRCDLFQVSLKDKPQYKALSYVWGSKNVTRNIYLNRRLFAITVNLESALRHLRHPSGNESLILWIDALCINQDDLNERTRQVKLMGRIYRSCIRVIVYLGNQLGDVDSVESGQGLEKEFVDFSSTRGDLRLAQKVFPASPDGTTRSTLQPCGHFEACRIFALMQILDADSHLREIPLFKDTAQESEESFESSDYQRSLFETLRMFMHPPWTPWWSRIWVIQEIVFPKDVSVTYGRLSADWDLFASAAKGYLRHSTSCCSHAVADLPRDLTKVLTDFSTRIQDIENLRLAIHHPDGEKYSLLTLLKRFQGRKASDARDKVYALLSLAEAGLKIENLSPDYSLDVVEVYTKATFESILSTRSLSVFNTDLSRKFRTDLPSWVPDWESPGAYNHHLRTKTIELYNGVPFFENIGTAVKLQQHTRILNVKGIKRSIILANVEVMWGDSAEACAKTIQDWWLVFARELKNPEKTFLAFCKLLCGDVLLCETVEQQVVMRRTVSRDSVLFAAWKNYSKRSPFRDSNLSMAFLEGSPVHDRDFHFPMEVAWGDLMQKVYEDSSSYNFLLVTILESHASYSICDWRASWEWTLEAHRRGFIGLALMVVLATSEDYHSTAGRLCKARAMSDEEKDDISQSLAKEVGWWADSFQGLLDTMSSTVMKHAVVSRRSVDDMVSILEEVESPSEFMLRWTHLRQGSWMLDWVNSMDHSIMTATLSRGLIRTVDGFGLGPANARSGDGIFLLQGGRTPFILRRDKVTGYYRVVGDCYLQDVMDWDEGAAISADVGWGEIHLV</sequence>
<keyword evidence="3" id="KW-1185">Reference proteome</keyword>
<dbReference type="STRING" id="1448308.A0A2T2ND08"/>
<dbReference type="InterPro" id="IPR052895">
    <property type="entry name" value="HetReg/Transcr_Mod"/>
</dbReference>
<accession>A0A2T2ND08</accession>